<reference evidence="2" key="1">
    <citation type="journal article" date="2022" name="bioRxiv">
        <title>Sequencing and chromosome-scale assembly of the giantPleurodeles waltlgenome.</title>
        <authorList>
            <person name="Brown T."/>
            <person name="Elewa A."/>
            <person name="Iarovenko S."/>
            <person name="Subramanian E."/>
            <person name="Araus A.J."/>
            <person name="Petzold A."/>
            <person name="Susuki M."/>
            <person name="Suzuki K.-i.T."/>
            <person name="Hayashi T."/>
            <person name="Toyoda A."/>
            <person name="Oliveira C."/>
            <person name="Osipova E."/>
            <person name="Leigh N.D."/>
            <person name="Simon A."/>
            <person name="Yun M.H."/>
        </authorList>
    </citation>
    <scope>NUCLEOTIDE SEQUENCE</scope>
    <source>
        <strain evidence="2">20211129_DDA</strain>
        <tissue evidence="2">Liver</tissue>
    </source>
</reference>
<organism evidence="2 3">
    <name type="scientific">Pleurodeles waltl</name>
    <name type="common">Iberian ribbed newt</name>
    <dbReference type="NCBI Taxonomy" id="8319"/>
    <lineage>
        <taxon>Eukaryota</taxon>
        <taxon>Metazoa</taxon>
        <taxon>Chordata</taxon>
        <taxon>Craniata</taxon>
        <taxon>Vertebrata</taxon>
        <taxon>Euteleostomi</taxon>
        <taxon>Amphibia</taxon>
        <taxon>Batrachia</taxon>
        <taxon>Caudata</taxon>
        <taxon>Salamandroidea</taxon>
        <taxon>Salamandridae</taxon>
        <taxon>Pleurodelinae</taxon>
        <taxon>Pleurodeles</taxon>
    </lineage>
</organism>
<evidence type="ECO:0000313" key="3">
    <source>
        <dbReference type="Proteomes" id="UP001066276"/>
    </source>
</evidence>
<evidence type="ECO:0000313" key="2">
    <source>
        <dbReference type="EMBL" id="KAJ1140563.1"/>
    </source>
</evidence>
<dbReference type="AlphaFoldDB" id="A0AAV7QQA1"/>
<proteinExistence type="predicted"/>
<comment type="caution">
    <text evidence="2">The sequence shown here is derived from an EMBL/GenBank/DDBJ whole genome shotgun (WGS) entry which is preliminary data.</text>
</comment>
<name>A0AAV7QQA1_PLEWA</name>
<accession>A0AAV7QQA1</accession>
<protein>
    <submittedName>
        <fullName evidence="2">Uncharacterized protein</fullName>
    </submittedName>
</protein>
<sequence>MRGTAARACPVDRRVRGLVTEAEAEAELLRDLSQARRLDWIGRDSSYGTQELLQVLPQALFPSGRLESGHCHSGRELEPEKSSGATEVGVVAEAAAPGSWKSCVVRNSGNSGKRQASSTL</sequence>
<gene>
    <name evidence="2" type="ORF">NDU88_006913</name>
</gene>
<dbReference type="Proteomes" id="UP001066276">
    <property type="component" value="Chromosome 6"/>
</dbReference>
<keyword evidence="3" id="KW-1185">Reference proteome</keyword>
<feature type="region of interest" description="Disordered" evidence="1">
    <location>
        <begin position="67"/>
        <end position="86"/>
    </location>
</feature>
<dbReference type="EMBL" id="JANPWB010000010">
    <property type="protein sequence ID" value="KAJ1140563.1"/>
    <property type="molecule type" value="Genomic_DNA"/>
</dbReference>
<feature type="compositionally biased region" description="Basic and acidic residues" evidence="1">
    <location>
        <begin position="67"/>
        <end position="81"/>
    </location>
</feature>
<evidence type="ECO:0000256" key="1">
    <source>
        <dbReference type="SAM" id="MobiDB-lite"/>
    </source>
</evidence>